<keyword evidence="1" id="KW-0175">Coiled coil</keyword>
<keyword evidence="5" id="KW-1185">Reference proteome</keyword>
<evidence type="ECO:0000313" key="5">
    <source>
        <dbReference type="Proteomes" id="UP000242188"/>
    </source>
</evidence>
<feature type="region of interest" description="Disordered" evidence="2">
    <location>
        <begin position="354"/>
        <end position="388"/>
    </location>
</feature>
<feature type="coiled-coil region" evidence="1">
    <location>
        <begin position="316"/>
        <end position="350"/>
    </location>
</feature>
<reference evidence="4 5" key="1">
    <citation type="journal article" date="2017" name="Nat. Ecol. Evol.">
        <title>Scallop genome provides insights into evolution of bilaterian karyotype and development.</title>
        <authorList>
            <person name="Wang S."/>
            <person name="Zhang J."/>
            <person name="Jiao W."/>
            <person name="Li J."/>
            <person name="Xun X."/>
            <person name="Sun Y."/>
            <person name="Guo X."/>
            <person name="Huan P."/>
            <person name="Dong B."/>
            <person name="Zhang L."/>
            <person name="Hu X."/>
            <person name="Sun X."/>
            <person name="Wang J."/>
            <person name="Zhao C."/>
            <person name="Wang Y."/>
            <person name="Wang D."/>
            <person name="Huang X."/>
            <person name="Wang R."/>
            <person name="Lv J."/>
            <person name="Li Y."/>
            <person name="Zhang Z."/>
            <person name="Liu B."/>
            <person name="Lu W."/>
            <person name="Hui Y."/>
            <person name="Liang J."/>
            <person name="Zhou Z."/>
            <person name="Hou R."/>
            <person name="Li X."/>
            <person name="Liu Y."/>
            <person name="Li H."/>
            <person name="Ning X."/>
            <person name="Lin Y."/>
            <person name="Zhao L."/>
            <person name="Xing Q."/>
            <person name="Dou J."/>
            <person name="Li Y."/>
            <person name="Mao J."/>
            <person name="Guo H."/>
            <person name="Dou H."/>
            <person name="Li T."/>
            <person name="Mu C."/>
            <person name="Jiang W."/>
            <person name="Fu Q."/>
            <person name="Fu X."/>
            <person name="Miao Y."/>
            <person name="Liu J."/>
            <person name="Yu Q."/>
            <person name="Li R."/>
            <person name="Liao H."/>
            <person name="Li X."/>
            <person name="Kong Y."/>
            <person name="Jiang Z."/>
            <person name="Chourrout D."/>
            <person name="Li R."/>
            <person name="Bao Z."/>
        </authorList>
    </citation>
    <scope>NUCLEOTIDE SEQUENCE [LARGE SCALE GENOMIC DNA]</scope>
    <source>
        <strain evidence="4 5">PY_sf001</strain>
    </source>
</reference>
<comment type="caution">
    <text evidence="4">The sequence shown here is derived from an EMBL/GenBank/DDBJ whole genome shotgun (WGS) entry which is preliminary data.</text>
</comment>
<name>A0A210R1J5_MIZYE</name>
<evidence type="ECO:0000313" key="4">
    <source>
        <dbReference type="EMBL" id="OWF54872.1"/>
    </source>
</evidence>
<evidence type="ECO:0000256" key="1">
    <source>
        <dbReference type="SAM" id="Coils"/>
    </source>
</evidence>
<proteinExistence type="predicted"/>
<dbReference type="Pfam" id="PF16026">
    <property type="entry name" value="MIEAP"/>
    <property type="match status" value="1"/>
</dbReference>
<dbReference type="AlphaFoldDB" id="A0A210R1J5"/>
<evidence type="ECO:0000256" key="2">
    <source>
        <dbReference type="SAM" id="MobiDB-lite"/>
    </source>
</evidence>
<dbReference type="STRING" id="6573.A0A210R1J5"/>
<feature type="domain" description="Mitochondria-eating protein C-terminal" evidence="3">
    <location>
        <begin position="613"/>
        <end position="799"/>
    </location>
</feature>
<feature type="coiled-coil region" evidence="1">
    <location>
        <begin position="132"/>
        <end position="159"/>
    </location>
</feature>
<sequence length="804" mass="94250">MGSGNTKPKSRVRGGEKKKKEVAELQVIIKQLGFWTELEILYYQICDRVEEMEHGWPVVEGLKKAFQAFEKQIQAKGWKKKFVSSTSYHRYQRLKNDLIQAGTKKNSNIKKPTIPKNMLNKRANNDDIQDYSVVVEQQLTQAQAEVKALKKQLDRQSNTTQIKEVSVNKLQGELVEFHTARLEVDRWIDKLIDKNNTILKVHTYMKPANDVQMDDVMEEVMEEVNPLPSVHLQRKHDSKDILESTHRWMEFFTTILPEYYEMKTLQSRYTKVKDSVLMFGPVPSLTERTEYQMEETPRGKGMKRKKVVVVPEEDEGDGLVRLLEETQERLQEQENAIFSLQEDNEFLRKKLRTGGYTQREGDDDTGAGPSVPRIIPPPTFSKQEEEDRKAIMKRNPRNAEYLDALMTQIKHQKLVTRRIDRLKMNVVKVKLHGGYDENDMAGAMTTTEDGAEFDALMVIETNNRVLNETIPELENLLMLATVGQKLLETVDTMYTHFCSDILRDNERLLAQLGEQEPDTEKDTASNIVTKYRQKLEDIQTTLLRNRDDIVQLQKEKSGLEKKASELRETKKAMRKLEIKAEKMTSKLVRKTGTELVRENPDVTDVVGFKKGKTIWDRYKDAYEFEWYDAYDLEKNYLGKPPREGIDTLLQMLKDCFEYCKKEADDQWEQIKIALLWEAKIERDFTEQDTKYLLNLRKNYIGSTDIIEDHFREKGMSSEYQKEARDDKFNPYIRKLVELCWFLVLQDPPMHLHWDIKYADFVDRDMYDNFTLNGRRYDFIVWPAMLLYKDGPLLSKGIIQPIFLD</sequence>
<organism evidence="4 5">
    <name type="scientific">Mizuhopecten yessoensis</name>
    <name type="common">Japanese scallop</name>
    <name type="synonym">Patinopecten yessoensis</name>
    <dbReference type="NCBI Taxonomy" id="6573"/>
    <lineage>
        <taxon>Eukaryota</taxon>
        <taxon>Metazoa</taxon>
        <taxon>Spiralia</taxon>
        <taxon>Lophotrochozoa</taxon>
        <taxon>Mollusca</taxon>
        <taxon>Bivalvia</taxon>
        <taxon>Autobranchia</taxon>
        <taxon>Pteriomorphia</taxon>
        <taxon>Pectinida</taxon>
        <taxon>Pectinoidea</taxon>
        <taxon>Pectinidae</taxon>
        <taxon>Mizuhopecten</taxon>
    </lineage>
</organism>
<dbReference type="Proteomes" id="UP000242188">
    <property type="component" value="Unassembled WGS sequence"/>
</dbReference>
<dbReference type="InterPro" id="IPR031981">
    <property type="entry name" value="MIEAP_C"/>
</dbReference>
<evidence type="ECO:0000259" key="3">
    <source>
        <dbReference type="Pfam" id="PF16026"/>
    </source>
</evidence>
<accession>A0A210R1J5</accession>
<protein>
    <recommendedName>
        <fullName evidence="3">Mitochondria-eating protein C-terminal domain-containing protein</fullName>
    </recommendedName>
</protein>
<dbReference type="EMBL" id="NEDP02000861">
    <property type="protein sequence ID" value="OWF54872.1"/>
    <property type="molecule type" value="Genomic_DNA"/>
</dbReference>
<feature type="coiled-coil region" evidence="1">
    <location>
        <begin position="535"/>
        <end position="586"/>
    </location>
</feature>
<gene>
    <name evidence="4" type="ORF">KP79_PYT12493</name>
</gene>